<organism evidence="2 3">
    <name type="scientific">Ructibacterium gallinarum</name>
    <dbReference type="NCBI Taxonomy" id="2779355"/>
    <lineage>
        <taxon>Bacteria</taxon>
        <taxon>Bacillati</taxon>
        <taxon>Bacillota</taxon>
        <taxon>Clostridia</taxon>
        <taxon>Eubacteriales</taxon>
        <taxon>Oscillospiraceae</taxon>
        <taxon>Ructibacterium</taxon>
    </lineage>
</organism>
<comment type="caution">
    <text evidence="2">The sequence shown here is derived from an EMBL/GenBank/DDBJ whole genome shotgun (WGS) entry which is preliminary data.</text>
</comment>
<dbReference type="AlphaFoldDB" id="A0A9D5LZG7"/>
<dbReference type="PANTHER" id="PTHR43649:SF17">
    <property type="entry name" value="ABC TRANSPORTER SOLUTE BINDING PROTEIN-SUGAR TRANSPORT"/>
    <property type="match status" value="1"/>
</dbReference>
<evidence type="ECO:0000256" key="1">
    <source>
        <dbReference type="SAM" id="SignalP"/>
    </source>
</evidence>
<protein>
    <submittedName>
        <fullName evidence="2">Extracellular solute-binding protein</fullName>
    </submittedName>
</protein>
<dbReference type="PANTHER" id="PTHR43649">
    <property type="entry name" value="ARABINOSE-BINDING PROTEIN-RELATED"/>
    <property type="match status" value="1"/>
</dbReference>
<proteinExistence type="predicted"/>
<dbReference type="PROSITE" id="PS51257">
    <property type="entry name" value="PROKAR_LIPOPROTEIN"/>
    <property type="match status" value="1"/>
</dbReference>
<dbReference type="Pfam" id="PF01547">
    <property type="entry name" value="SBP_bac_1"/>
    <property type="match status" value="1"/>
</dbReference>
<evidence type="ECO:0000313" key="3">
    <source>
        <dbReference type="Proteomes" id="UP000806542"/>
    </source>
</evidence>
<dbReference type="InterPro" id="IPR050490">
    <property type="entry name" value="Bact_solute-bd_prot1"/>
</dbReference>
<dbReference type="EMBL" id="JADCKB010000026">
    <property type="protein sequence ID" value="MBE5040908.1"/>
    <property type="molecule type" value="Genomic_DNA"/>
</dbReference>
<reference evidence="2" key="1">
    <citation type="submission" date="2020-10" db="EMBL/GenBank/DDBJ databases">
        <title>ChiBAC.</title>
        <authorList>
            <person name="Zenner C."/>
            <person name="Hitch T.C.A."/>
            <person name="Clavel T."/>
        </authorList>
    </citation>
    <scope>NUCLEOTIDE SEQUENCE</scope>
    <source>
        <strain evidence="2">DSM 107454</strain>
    </source>
</reference>
<accession>A0A9D5LZG7</accession>
<dbReference type="SUPFAM" id="SSF53850">
    <property type="entry name" value="Periplasmic binding protein-like II"/>
    <property type="match status" value="1"/>
</dbReference>
<name>A0A9D5LZG7_9FIRM</name>
<sequence length="482" mass="55084">MKRILLVLCSIAMCFSVASCARNAEQTQGNGEMPTIVWYVPGDSQPNADKVMEKVSEITEKEIGARLNLRFIDQASFNQKLNMLMASGSDEYDLCFTGYTNVYSKAAEGGGLLELDEMLDNTPELKNSILEGVWNDARYNGHIYAVPNTQIFALSTSIELDKELVDKYNFDISTVKELKDIEPFLEMVKQNEPEIFPFRTANSEQWGLEQKNQYNKLSGRLYIKQDTGEIYRNLDLPEYKELMRLLNSWYNKGYIRKDVKTMNDDTADYNAGRYAAYMINWKPGMAESSKQRLGREKYYVKLSEPYRQQGICQETMTGINANCKNPDLALKMIELVNTNTDVYRLICHGIEGENYEKIDENTIRYIENSGYNPNADWKFGNQFNAYVLEGQPSDIWEQMKHINATAKESPLTGFTLNMGKISGLQNQTTTAVAQLKSLMVCSPDEFDDLYEKTNEVEYESGGKEILDDAKAQVEKFLETKNQ</sequence>
<dbReference type="Proteomes" id="UP000806542">
    <property type="component" value="Unassembled WGS sequence"/>
</dbReference>
<dbReference type="InterPro" id="IPR006059">
    <property type="entry name" value="SBP"/>
</dbReference>
<keyword evidence="1" id="KW-0732">Signal</keyword>
<dbReference type="RefSeq" id="WP_226393450.1">
    <property type="nucleotide sequence ID" value="NZ_JADCKB010000026.1"/>
</dbReference>
<gene>
    <name evidence="2" type="ORF">INF28_10600</name>
</gene>
<dbReference type="Gene3D" id="3.40.190.10">
    <property type="entry name" value="Periplasmic binding protein-like II"/>
    <property type="match status" value="1"/>
</dbReference>
<feature type="signal peptide" evidence="1">
    <location>
        <begin position="1"/>
        <end position="24"/>
    </location>
</feature>
<feature type="chain" id="PRO_5038932667" evidence="1">
    <location>
        <begin position="25"/>
        <end position="482"/>
    </location>
</feature>
<keyword evidence="3" id="KW-1185">Reference proteome</keyword>
<evidence type="ECO:0000313" key="2">
    <source>
        <dbReference type="EMBL" id="MBE5040908.1"/>
    </source>
</evidence>